<gene>
    <name evidence="2" type="ORF">DUNSADRAFT_12012</name>
</gene>
<dbReference type="EMBL" id="MU069892">
    <property type="protein sequence ID" value="KAF5832173.1"/>
    <property type="molecule type" value="Genomic_DNA"/>
</dbReference>
<protein>
    <submittedName>
        <fullName evidence="2">Uncharacterized protein</fullName>
    </submittedName>
</protein>
<feature type="region of interest" description="Disordered" evidence="1">
    <location>
        <begin position="257"/>
        <end position="276"/>
    </location>
</feature>
<sequence length="300" mass="30885">CGGTASSTPLTIASSQLCLQQPFNEEPGAPDPGPALQGPGYPRPPLPPLQVPSPSSLTHSSSPGSSGDTGSSILIVAPEEQRQHQQRQQRQLTPSSSSERSRSPPGKPAPAAAAWALMGGVEGTATAAAGPQTGAAKPLGEAPVPARCAMATATAAAAAVASTDAASYARAAAEDSANRLPTAAEAINAQLSLSRHNTDCSSLLGAEAESGSSVRSSWAGGIHKSESVRDRTTGHESGGSRTNRRIRWGTPAVLDRPFSSSSRYHRASAPGETPGAREGKIHNLLFQRRIAKQILYFLTF</sequence>
<keyword evidence="3" id="KW-1185">Reference proteome</keyword>
<name>A0ABQ7GC40_DUNSA</name>
<feature type="region of interest" description="Disordered" evidence="1">
    <location>
        <begin position="1"/>
        <end position="111"/>
    </location>
</feature>
<proteinExistence type="predicted"/>
<feature type="region of interest" description="Disordered" evidence="1">
    <location>
        <begin position="214"/>
        <end position="246"/>
    </location>
</feature>
<feature type="non-terminal residue" evidence="2">
    <location>
        <position position="1"/>
    </location>
</feature>
<feature type="compositionally biased region" description="Low complexity" evidence="1">
    <location>
        <begin position="86"/>
        <end position="98"/>
    </location>
</feature>
<feature type="compositionally biased region" description="Polar residues" evidence="1">
    <location>
        <begin position="1"/>
        <end position="23"/>
    </location>
</feature>
<evidence type="ECO:0000313" key="2">
    <source>
        <dbReference type="EMBL" id="KAF5832173.1"/>
    </source>
</evidence>
<evidence type="ECO:0000313" key="3">
    <source>
        <dbReference type="Proteomes" id="UP000815325"/>
    </source>
</evidence>
<comment type="caution">
    <text evidence="2">The sequence shown here is derived from an EMBL/GenBank/DDBJ whole genome shotgun (WGS) entry which is preliminary data.</text>
</comment>
<organism evidence="2 3">
    <name type="scientific">Dunaliella salina</name>
    <name type="common">Green alga</name>
    <name type="synonym">Protococcus salinus</name>
    <dbReference type="NCBI Taxonomy" id="3046"/>
    <lineage>
        <taxon>Eukaryota</taxon>
        <taxon>Viridiplantae</taxon>
        <taxon>Chlorophyta</taxon>
        <taxon>core chlorophytes</taxon>
        <taxon>Chlorophyceae</taxon>
        <taxon>CS clade</taxon>
        <taxon>Chlamydomonadales</taxon>
        <taxon>Dunaliellaceae</taxon>
        <taxon>Dunaliella</taxon>
    </lineage>
</organism>
<feature type="compositionally biased region" description="Pro residues" evidence="1">
    <location>
        <begin position="41"/>
        <end position="51"/>
    </location>
</feature>
<reference evidence="2" key="1">
    <citation type="submission" date="2017-08" db="EMBL/GenBank/DDBJ databases">
        <authorList>
            <person name="Polle J.E."/>
            <person name="Barry K."/>
            <person name="Cushman J."/>
            <person name="Schmutz J."/>
            <person name="Tran D."/>
            <person name="Hathwaick L.T."/>
            <person name="Yim W.C."/>
            <person name="Jenkins J."/>
            <person name="Mckie-Krisberg Z.M."/>
            <person name="Prochnik S."/>
            <person name="Lindquist E."/>
            <person name="Dockter R.B."/>
            <person name="Adam C."/>
            <person name="Molina H."/>
            <person name="Bunkerborg J."/>
            <person name="Jin E."/>
            <person name="Buchheim M."/>
            <person name="Magnuson J."/>
        </authorList>
    </citation>
    <scope>NUCLEOTIDE SEQUENCE</scope>
    <source>
        <strain evidence="2">CCAP 19/18</strain>
    </source>
</reference>
<evidence type="ECO:0000256" key="1">
    <source>
        <dbReference type="SAM" id="MobiDB-lite"/>
    </source>
</evidence>
<feature type="compositionally biased region" description="Low complexity" evidence="1">
    <location>
        <begin position="52"/>
        <end position="72"/>
    </location>
</feature>
<feature type="compositionally biased region" description="Basic and acidic residues" evidence="1">
    <location>
        <begin position="223"/>
        <end position="234"/>
    </location>
</feature>
<accession>A0ABQ7GC40</accession>
<dbReference type="Proteomes" id="UP000815325">
    <property type="component" value="Unassembled WGS sequence"/>
</dbReference>